<evidence type="ECO:0000256" key="2">
    <source>
        <dbReference type="ARBA" id="ARBA00022989"/>
    </source>
</evidence>
<evidence type="ECO:0000256" key="4">
    <source>
        <dbReference type="SAM" id="Phobius"/>
    </source>
</evidence>
<organism evidence="5 6">
    <name type="scientific">Hyphomonas oceanitis SCH89</name>
    <dbReference type="NCBI Taxonomy" id="1280953"/>
    <lineage>
        <taxon>Bacteria</taxon>
        <taxon>Pseudomonadati</taxon>
        <taxon>Pseudomonadota</taxon>
        <taxon>Alphaproteobacteria</taxon>
        <taxon>Hyphomonadales</taxon>
        <taxon>Hyphomonadaceae</taxon>
        <taxon>Hyphomonas</taxon>
    </lineage>
</organism>
<name>A0A059G4Z6_9PROT</name>
<dbReference type="PANTHER" id="PTHR23530">
    <property type="entry name" value="TRANSPORT PROTEIN-RELATED"/>
    <property type="match status" value="1"/>
</dbReference>
<feature type="transmembrane region" description="Helical" evidence="4">
    <location>
        <begin position="45"/>
        <end position="65"/>
    </location>
</feature>
<keyword evidence="1 4" id="KW-0812">Transmembrane</keyword>
<feature type="transmembrane region" description="Helical" evidence="4">
    <location>
        <begin position="313"/>
        <end position="331"/>
    </location>
</feature>
<feature type="transmembrane region" description="Helical" evidence="4">
    <location>
        <begin position="77"/>
        <end position="96"/>
    </location>
</feature>
<feature type="transmembrane region" description="Helical" evidence="4">
    <location>
        <begin position="379"/>
        <end position="399"/>
    </location>
</feature>
<evidence type="ECO:0000256" key="1">
    <source>
        <dbReference type="ARBA" id="ARBA00022692"/>
    </source>
</evidence>
<feature type="transmembrane region" description="Helical" evidence="4">
    <location>
        <begin position="337"/>
        <end position="358"/>
    </location>
</feature>
<dbReference type="PATRIC" id="fig|1280953.3.peg.2667"/>
<dbReference type="AlphaFoldDB" id="A0A059G4Z6"/>
<dbReference type="GO" id="GO:0022857">
    <property type="term" value="F:transmembrane transporter activity"/>
    <property type="evidence" value="ECO:0007669"/>
    <property type="project" value="InterPro"/>
</dbReference>
<accession>A0A059G4Z6</accession>
<proteinExistence type="predicted"/>
<feature type="transmembrane region" description="Helical" evidence="4">
    <location>
        <begin position="200"/>
        <end position="219"/>
    </location>
</feature>
<evidence type="ECO:0000313" key="6">
    <source>
        <dbReference type="Proteomes" id="UP000024942"/>
    </source>
</evidence>
<protein>
    <submittedName>
        <fullName evidence="5">Major facilitator family transporter</fullName>
    </submittedName>
</protein>
<dbReference type="InterPro" id="IPR053160">
    <property type="entry name" value="MFS_DHA3_Transporter"/>
</dbReference>
<keyword evidence="2 4" id="KW-1133">Transmembrane helix</keyword>
<dbReference type="eggNOG" id="COG2814">
    <property type="taxonomic scope" value="Bacteria"/>
</dbReference>
<dbReference type="EMBL" id="ARYL01000020">
    <property type="protein sequence ID" value="KDA01887.1"/>
    <property type="molecule type" value="Genomic_DNA"/>
</dbReference>
<evidence type="ECO:0000256" key="3">
    <source>
        <dbReference type="ARBA" id="ARBA00023136"/>
    </source>
</evidence>
<feature type="transmembrane region" description="Helical" evidence="4">
    <location>
        <begin position="277"/>
        <end position="301"/>
    </location>
</feature>
<evidence type="ECO:0000313" key="5">
    <source>
        <dbReference type="EMBL" id="KDA01887.1"/>
    </source>
</evidence>
<sequence>MTRHPQAALKQANDYFHAQFQAIGHRDRKVAERNRMAQSSFTRTLFFYYLHVISYDFIFGYAIFPAYFQLKGVSPEVIGALLAFWAGCIILFEIPAGLLGDMIDRRRLLVLSPLVKGACFVIWIFADGHVSLYFLGIAFWSLASALRSGTKEALLYEHVAVHAQEARYTAILGKERAFQDGATLAGAALGGLIASQNLELAFWASLAPLGICALAACFLTDMRVTPRQSAHVSLKQAPALLRSTWGEYFAKADVRHVTLYVAICVTFLSTLEDFNQLFLLAIKMPVWSIGITMALMGLARLALGYHAGKFEHFAALNWLAPMICGGALLVSGFLAPVFALCALAIAYILVAPLMVLTMSRFQKALDGANRATTTSVMSALIEGLSVVYNIAIALLFSHLTVLKTYQVAGAYLLLVAIWELTRKRPAVPLVNVA</sequence>
<keyword evidence="3 4" id="KW-0472">Membrane</keyword>
<reference evidence="5 6" key="1">
    <citation type="journal article" date="2014" name="Antonie Van Leeuwenhoek">
        <title>Hyphomonas beringensis sp. nov. and Hyphomonas chukchiensis sp. nov., isolated from surface seawater of the Bering Sea and Chukchi Sea.</title>
        <authorList>
            <person name="Li C."/>
            <person name="Lai Q."/>
            <person name="Li G."/>
            <person name="Dong C."/>
            <person name="Wang J."/>
            <person name="Liao Y."/>
            <person name="Shao Z."/>
        </authorList>
    </citation>
    <scope>NUCLEOTIDE SEQUENCE [LARGE SCALE GENOMIC DNA]</scope>
    <source>
        <strain evidence="5 6">SCH89</strain>
    </source>
</reference>
<dbReference type="PANTHER" id="PTHR23530:SF1">
    <property type="entry name" value="PERMEASE, MAJOR FACILITATOR SUPERFAMILY-RELATED"/>
    <property type="match status" value="1"/>
</dbReference>
<keyword evidence="6" id="KW-1185">Reference proteome</keyword>
<dbReference type="SUPFAM" id="SSF103473">
    <property type="entry name" value="MFS general substrate transporter"/>
    <property type="match status" value="1"/>
</dbReference>
<dbReference type="Proteomes" id="UP000024942">
    <property type="component" value="Unassembled WGS sequence"/>
</dbReference>
<dbReference type="InterPro" id="IPR011701">
    <property type="entry name" value="MFS"/>
</dbReference>
<gene>
    <name evidence="5" type="ORF">HOC_13259</name>
</gene>
<dbReference type="InterPro" id="IPR036259">
    <property type="entry name" value="MFS_trans_sf"/>
</dbReference>
<dbReference type="Pfam" id="PF07690">
    <property type="entry name" value="MFS_1"/>
    <property type="match status" value="1"/>
</dbReference>
<dbReference type="STRING" id="1280953.HOC_13259"/>
<dbReference type="Gene3D" id="1.20.1250.20">
    <property type="entry name" value="MFS general substrate transporter like domains"/>
    <property type="match status" value="1"/>
</dbReference>
<comment type="caution">
    <text evidence="5">The sequence shown here is derived from an EMBL/GenBank/DDBJ whole genome shotgun (WGS) entry which is preliminary data.</text>
</comment>